<name>A0A6U4NB95_HEMAN</name>
<evidence type="ECO:0000256" key="1">
    <source>
        <dbReference type="SAM" id="MobiDB-lite"/>
    </source>
</evidence>
<keyword evidence="2" id="KW-0812">Transmembrane</keyword>
<dbReference type="AlphaFoldDB" id="A0A6U4NB95"/>
<organism evidence="3">
    <name type="scientific">Hemiselmis andersenii</name>
    <name type="common">Cryptophyte alga</name>
    <dbReference type="NCBI Taxonomy" id="464988"/>
    <lineage>
        <taxon>Eukaryota</taxon>
        <taxon>Cryptophyceae</taxon>
        <taxon>Cryptomonadales</taxon>
        <taxon>Hemiselmidaceae</taxon>
        <taxon>Hemiselmis</taxon>
    </lineage>
</organism>
<reference evidence="3" key="1">
    <citation type="submission" date="2021-01" db="EMBL/GenBank/DDBJ databases">
        <authorList>
            <person name="Corre E."/>
            <person name="Pelletier E."/>
            <person name="Niang G."/>
            <person name="Scheremetjew M."/>
            <person name="Finn R."/>
            <person name="Kale V."/>
            <person name="Holt S."/>
            <person name="Cochrane G."/>
            <person name="Meng A."/>
            <person name="Brown T."/>
            <person name="Cohen L."/>
        </authorList>
    </citation>
    <scope>NUCLEOTIDE SEQUENCE</scope>
    <source>
        <strain evidence="3">CCMP441</strain>
    </source>
</reference>
<dbReference type="EMBL" id="HBFK01010720">
    <property type="protein sequence ID" value="CAD8739897.1"/>
    <property type="molecule type" value="Transcribed_RNA"/>
</dbReference>
<protein>
    <submittedName>
        <fullName evidence="3">Uncharacterized protein</fullName>
    </submittedName>
</protein>
<evidence type="ECO:0000256" key="2">
    <source>
        <dbReference type="SAM" id="Phobius"/>
    </source>
</evidence>
<feature type="region of interest" description="Disordered" evidence="1">
    <location>
        <begin position="274"/>
        <end position="297"/>
    </location>
</feature>
<evidence type="ECO:0000313" key="3">
    <source>
        <dbReference type="EMBL" id="CAD8739897.1"/>
    </source>
</evidence>
<sequence>MAKKTSDDTAGTTPKRGGGDGEVAKYSLATESGPEFTIHSAYALLLSTYQQIMASAQRTSENPKVKGSLAALRELLASISTSFSALLASFPAVGDLIQAAVAAGVLARRQVAALCASLGASPVIESLLCHSITAFVGLIAFFVVGIVLFVLSLALSGLFFALSAVLAVASGVLFSLSSFIAISGATMVLPAILATGGISLGIATLAVPHRSITSSAPATRVPGVEGKGARIEELDDDEASEEPCQEGFVHVGSPSTGVAKGGAKGSWSLFRRKGDQVEESLKPESRAALKEGRAVLS</sequence>
<feature type="transmembrane region" description="Helical" evidence="2">
    <location>
        <begin position="158"/>
        <end position="182"/>
    </location>
</feature>
<accession>A0A6U4NB95</accession>
<keyword evidence="2" id="KW-0472">Membrane</keyword>
<feature type="region of interest" description="Disordered" evidence="1">
    <location>
        <begin position="1"/>
        <end position="23"/>
    </location>
</feature>
<gene>
    <name evidence="3" type="ORF">HAND1043_LOCUS6389</name>
</gene>
<feature type="transmembrane region" description="Helical" evidence="2">
    <location>
        <begin position="188"/>
        <end position="207"/>
    </location>
</feature>
<keyword evidence="2" id="KW-1133">Transmembrane helix</keyword>
<proteinExistence type="predicted"/>
<feature type="transmembrane region" description="Helical" evidence="2">
    <location>
        <begin position="132"/>
        <end position="151"/>
    </location>
</feature>